<keyword evidence="1" id="KW-0732">Signal</keyword>
<dbReference type="Proteomes" id="UP000306552">
    <property type="component" value="Unassembled WGS sequence"/>
</dbReference>
<dbReference type="AlphaFoldDB" id="A0A4U5TNY2"/>
<dbReference type="Pfam" id="PF13474">
    <property type="entry name" value="SnoaL_3"/>
    <property type="match status" value="1"/>
</dbReference>
<comment type="caution">
    <text evidence="3">The sequence shown here is derived from an EMBL/GenBank/DDBJ whole genome shotgun (WGS) entry which is preliminary data.</text>
</comment>
<dbReference type="SUPFAM" id="SSF54427">
    <property type="entry name" value="NTF2-like"/>
    <property type="match status" value="1"/>
</dbReference>
<dbReference type="RefSeq" id="WP_138932717.1">
    <property type="nucleotide sequence ID" value="NZ_SWMU01000005.1"/>
</dbReference>
<dbReference type="Gene3D" id="3.10.450.50">
    <property type="match status" value="1"/>
</dbReference>
<evidence type="ECO:0000256" key="1">
    <source>
        <dbReference type="SAM" id="SignalP"/>
    </source>
</evidence>
<organism evidence="3 4">
    <name type="scientific">Mesohalobacter halotolerans</name>
    <dbReference type="NCBI Taxonomy" id="1883405"/>
    <lineage>
        <taxon>Bacteria</taxon>
        <taxon>Pseudomonadati</taxon>
        <taxon>Bacteroidota</taxon>
        <taxon>Flavobacteriia</taxon>
        <taxon>Flavobacteriales</taxon>
        <taxon>Flavobacteriaceae</taxon>
        <taxon>Mesohalobacter</taxon>
    </lineage>
</organism>
<reference evidence="3 4" key="1">
    <citation type="submission" date="2019-04" db="EMBL/GenBank/DDBJ databases">
        <title>Psychroflexus halotolerans sp. nov., isolated from a marine solar saltern.</title>
        <authorList>
            <person name="Feng X."/>
        </authorList>
    </citation>
    <scope>NUCLEOTIDE SEQUENCE [LARGE SCALE GENOMIC DNA]</scope>
    <source>
        <strain evidence="3 4">WDS2C27</strain>
    </source>
</reference>
<feature type="signal peptide" evidence="1">
    <location>
        <begin position="1"/>
        <end position="19"/>
    </location>
</feature>
<keyword evidence="4" id="KW-1185">Reference proteome</keyword>
<feature type="domain" description="SnoaL-like" evidence="2">
    <location>
        <begin position="39"/>
        <end position="158"/>
    </location>
</feature>
<dbReference type="OrthoDB" id="1437763at2"/>
<protein>
    <recommendedName>
        <fullName evidence="2">SnoaL-like domain-containing protein</fullName>
    </recommendedName>
</protein>
<evidence type="ECO:0000313" key="4">
    <source>
        <dbReference type="Proteomes" id="UP000306552"/>
    </source>
</evidence>
<feature type="chain" id="PRO_5020755029" description="SnoaL-like domain-containing protein" evidence="1">
    <location>
        <begin position="20"/>
        <end position="176"/>
    </location>
</feature>
<evidence type="ECO:0000259" key="2">
    <source>
        <dbReference type="Pfam" id="PF13474"/>
    </source>
</evidence>
<evidence type="ECO:0000313" key="3">
    <source>
        <dbReference type="EMBL" id="TKS55532.1"/>
    </source>
</evidence>
<dbReference type="InterPro" id="IPR032710">
    <property type="entry name" value="NTF2-like_dom_sf"/>
</dbReference>
<dbReference type="PROSITE" id="PS51257">
    <property type="entry name" value="PROKAR_LIPOPROTEIN"/>
    <property type="match status" value="1"/>
</dbReference>
<proteinExistence type="predicted"/>
<name>A0A4U5TNY2_9FLAO</name>
<sequence length="176" mass="19973">MKNKIICLLIVALSIVACTAPPKDKALTHEDKAEIKSEITAIVDSIATSANELRTDYFKKIYWNNEEFIGVDLTGAHSYDEYMKETDEMYASMKSINFVEDQLSIVVFDDKTVVALFEGKAKGESKDGVKMNLNNFNASMVFRNIDNQWKLVYTHESAEQEIMMPETDSTMVEESM</sequence>
<dbReference type="InterPro" id="IPR037401">
    <property type="entry name" value="SnoaL-like"/>
</dbReference>
<dbReference type="EMBL" id="SWMU01000005">
    <property type="protein sequence ID" value="TKS55532.1"/>
    <property type="molecule type" value="Genomic_DNA"/>
</dbReference>
<accession>A0A4U5TNY2</accession>
<gene>
    <name evidence="3" type="ORF">FCN74_11300</name>
</gene>